<evidence type="ECO:0000313" key="12">
    <source>
        <dbReference type="Proteomes" id="UP001160148"/>
    </source>
</evidence>
<dbReference type="InterPro" id="IPR001584">
    <property type="entry name" value="Integrase_cat-core"/>
</dbReference>
<sequence>MEFNRPANLKLTGNLNDNFKIFKQEVEVYFMATETNSKSQEVQVARLLNLLGPDGLKLYNTFKIDVVTVDNIFKSLEEYCVPRKNEVMEHYKYFTRKQAEGEPFDKFYADLRELIKSCSFGESEEALLRTQVVLGINDKDLQSKLLREDLPLLKVIKYCQVVEQAEANCRLVQKENLTVDQVEKSKNWRFKSKEASKSNHQQNATKKYEKGNYSESNQGKSNSADYKDQGVGKNNQKIFNCFKCGNQHAINKCPAFGKNCKACGKLNHFAVKCKSKEKYNNYQVNEVHQNDEKEVTYLSLNTVETEKCKNWTDIVDINNIKMVIKIDTGAQLNVMPLNEFKKLNTKLEKSKVIIKAFGGFQIKSLGKIKVCISNNKNKIITYFEVVEYDELPILGLNDSIRLSYSMNEINEIVKGDNEKDIFVQKNIDIFTGLGKFPEKINIKLKNNAVPISVPPRRVPYKIINNLKEALDNMAKQQVIIKCNKPSEWQSPIIVVEKPDKSLRICLDPREINKSIVREMYQIPTLEQIKLKLSNKNIFTVLDLKDGFYHCELDEESQQLCCFSTPFGCYKFLRLPFGLSAAPEKFQEITTKYFGNIENVNVYFDDILIAGETLEEHDRALNEVIKRAKQFNIKFNPKKIQYKVSKVKFLGFIFSAEGVQPDSERIRVIRELNEPSNKKELQSFLGMVNYLRGFIPNLSEIVTPFRLLLKKNVLWEWSINQSTAFVKIKNILCEIPSLNNFSLNETFEIQTDASEKAIGCCIFQNKKPVHYASRCLSDSEINFAQVEKEMLAIVFACTKFHYLIYGQKQVNIFTDHQPLVSVLRKEINKIPNNRLRRLRVKLLIYNIHLEYLPGKYMYVADFLSRNYIKREEKSEEIMNDIVHTLGELEIKFENNKETEFRLATLNDEVLNQIIGYLKNGWPKKCTSREELKHYYKLKNEIMLENEMLYWGMRLIVPKVMRKYVIKKLHSTHLGMTKTVKKANQLFYWPGMKSEIENYIGACNICLKFSKSKIKEPIKSHEIPMIPFYKIGMDIAECFGKNYLVVIDYYSRWLEVVKLKSKTSGEVIKKLKKIFSRLGIPKIIVADNNPFNSLELKTFTKEWDIVIVTCSPNYHQSNGLAEKAVGIVKNMLKKLSEEGGDLSLYLMNYRNTPVAGLNYSPAQILQSRNLRTLVNNYNENCLKPEIIVINKEITNNKSKQINYYNRSAGKEENEFNPGDKVVIQNKFTKVWWPGIVIKKTNFPRSYIVKDANNRLLRRNSIFLKKVKDYDLLCESEEDEQLEVKDDTSKINRENEGLNVSEDKIVKSNGKVKQTNREYTRHGRRIKKVIRYGIND</sequence>
<dbReference type="Proteomes" id="UP001160148">
    <property type="component" value="Unassembled WGS sequence"/>
</dbReference>
<dbReference type="FunFam" id="1.10.340.70:FF:000004">
    <property type="entry name" value="Retrovirus-related Pol polyprotein from transposon 297-like Protein"/>
    <property type="match status" value="1"/>
</dbReference>
<feature type="domain" description="Integrase catalytic" evidence="10">
    <location>
        <begin position="1021"/>
        <end position="1190"/>
    </location>
</feature>
<organism evidence="11 12">
    <name type="scientific">Macrosiphum euphorbiae</name>
    <name type="common">potato aphid</name>
    <dbReference type="NCBI Taxonomy" id="13131"/>
    <lineage>
        <taxon>Eukaryota</taxon>
        <taxon>Metazoa</taxon>
        <taxon>Ecdysozoa</taxon>
        <taxon>Arthropoda</taxon>
        <taxon>Hexapoda</taxon>
        <taxon>Insecta</taxon>
        <taxon>Pterygota</taxon>
        <taxon>Neoptera</taxon>
        <taxon>Paraneoptera</taxon>
        <taxon>Hemiptera</taxon>
        <taxon>Sternorrhyncha</taxon>
        <taxon>Aphidomorpha</taxon>
        <taxon>Aphidoidea</taxon>
        <taxon>Aphididae</taxon>
        <taxon>Macrosiphini</taxon>
        <taxon>Macrosiphum</taxon>
    </lineage>
</organism>
<protein>
    <recommendedName>
        <fullName evidence="1">RNA-directed DNA polymerase</fullName>
        <ecNumber evidence="1">2.7.7.49</ecNumber>
    </recommendedName>
</protein>
<dbReference type="FunFam" id="3.30.70.270:FF:000026">
    <property type="entry name" value="Transposon Ty3-G Gag-Pol polyprotein"/>
    <property type="match status" value="1"/>
</dbReference>
<keyword evidence="3" id="KW-0548">Nucleotidyltransferase</keyword>
<dbReference type="InterPro" id="IPR041373">
    <property type="entry name" value="RT_RNaseH"/>
</dbReference>
<dbReference type="SUPFAM" id="SSF50630">
    <property type="entry name" value="Acid proteases"/>
    <property type="match status" value="1"/>
</dbReference>
<evidence type="ECO:0000256" key="7">
    <source>
        <dbReference type="ARBA" id="ARBA00022918"/>
    </source>
</evidence>
<evidence type="ECO:0000313" key="11">
    <source>
        <dbReference type="EMBL" id="CAI6347443.1"/>
    </source>
</evidence>
<dbReference type="Gene3D" id="3.30.420.10">
    <property type="entry name" value="Ribonuclease H-like superfamily/Ribonuclease H"/>
    <property type="match status" value="1"/>
</dbReference>
<dbReference type="PROSITE" id="PS50994">
    <property type="entry name" value="INTEGRASE"/>
    <property type="match status" value="1"/>
</dbReference>
<dbReference type="GO" id="GO:0004519">
    <property type="term" value="F:endonuclease activity"/>
    <property type="evidence" value="ECO:0007669"/>
    <property type="project" value="UniProtKB-KW"/>
</dbReference>
<dbReference type="InterPro" id="IPR043128">
    <property type="entry name" value="Rev_trsase/Diguanyl_cyclase"/>
</dbReference>
<dbReference type="GO" id="GO:0015074">
    <property type="term" value="P:DNA integration"/>
    <property type="evidence" value="ECO:0007669"/>
    <property type="project" value="InterPro"/>
</dbReference>
<dbReference type="SUPFAM" id="SSF56672">
    <property type="entry name" value="DNA/RNA polymerases"/>
    <property type="match status" value="1"/>
</dbReference>
<dbReference type="Pfam" id="PF17917">
    <property type="entry name" value="RT_RNaseH"/>
    <property type="match status" value="1"/>
</dbReference>
<dbReference type="Gene3D" id="2.40.70.10">
    <property type="entry name" value="Acid Proteases"/>
    <property type="match status" value="1"/>
</dbReference>
<keyword evidence="6" id="KW-0378">Hydrolase</keyword>
<dbReference type="GO" id="GO:0003964">
    <property type="term" value="F:RNA-directed DNA polymerase activity"/>
    <property type="evidence" value="ECO:0007669"/>
    <property type="project" value="UniProtKB-KW"/>
</dbReference>
<dbReference type="InterPro" id="IPR041588">
    <property type="entry name" value="Integrase_H2C2"/>
</dbReference>
<dbReference type="GO" id="GO:0016787">
    <property type="term" value="F:hydrolase activity"/>
    <property type="evidence" value="ECO:0007669"/>
    <property type="project" value="UniProtKB-KW"/>
</dbReference>
<evidence type="ECO:0000259" key="10">
    <source>
        <dbReference type="PROSITE" id="PS50994"/>
    </source>
</evidence>
<feature type="compositionally biased region" description="Polar residues" evidence="8">
    <location>
        <begin position="213"/>
        <end position="224"/>
    </location>
</feature>
<dbReference type="FunFam" id="3.30.420.10:FF:000063">
    <property type="entry name" value="Retrovirus-related Pol polyprotein from transposon 297-like Protein"/>
    <property type="match status" value="1"/>
</dbReference>
<dbReference type="PANTHER" id="PTHR37984">
    <property type="entry name" value="PROTEIN CBG26694"/>
    <property type="match status" value="1"/>
</dbReference>
<evidence type="ECO:0000256" key="4">
    <source>
        <dbReference type="ARBA" id="ARBA00022722"/>
    </source>
</evidence>
<dbReference type="InterPro" id="IPR012337">
    <property type="entry name" value="RNaseH-like_sf"/>
</dbReference>
<dbReference type="PROSITE" id="PS50878">
    <property type="entry name" value="RT_POL"/>
    <property type="match status" value="1"/>
</dbReference>
<dbReference type="Gene3D" id="3.30.70.270">
    <property type="match status" value="2"/>
</dbReference>
<keyword evidence="5" id="KW-0255">Endonuclease</keyword>
<proteinExistence type="predicted"/>
<feature type="region of interest" description="Disordered" evidence="8">
    <location>
        <begin position="190"/>
        <end position="229"/>
    </location>
</feature>
<dbReference type="CDD" id="cd09274">
    <property type="entry name" value="RNase_HI_RT_Ty3"/>
    <property type="match status" value="1"/>
</dbReference>
<evidence type="ECO:0000256" key="5">
    <source>
        <dbReference type="ARBA" id="ARBA00022759"/>
    </source>
</evidence>
<evidence type="ECO:0000256" key="8">
    <source>
        <dbReference type="SAM" id="MobiDB-lite"/>
    </source>
</evidence>
<reference evidence="11 12" key="1">
    <citation type="submission" date="2023-01" db="EMBL/GenBank/DDBJ databases">
        <authorList>
            <person name="Whitehead M."/>
        </authorList>
    </citation>
    <scope>NUCLEOTIDE SEQUENCE [LARGE SCALE GENOMIC DNA]</scope>
</reference>
<dbReference type="Pfam" id="PF17921">
    <property type="entry name" value="Integrase_H2C2"/>
    <property type="match status" value="1"/>
</dbReference>
<comment type="caution">
    <text evidence="11">The sequence shown here is derived from an EMBL/GenBank/DDBJ whole genome shotgun (WGS) entry which is preliminary data.</text>
</comment>
<dbReference type="Gene3D" id="1.10.340.70">
    <property type="match status" value="1"/>
</dbReference>
<evidence type="ECO:0000256" key="1">
    <source>
        <dbReference type="ARBA" id="ARBA00012493"/>
    </source>
</evidence>
<dbReference type="SUPFAM" id="SSF53098">
    <property type="entry name" value="Ribonuclease H-like"/>
    <property type="match status" value="1"/>
</dbReference>
<evidence type="ECO:0000259" key="9">
    <source>
        <dbReference type="PROSITE" id="PS50878"/>
    </source>
</evidence>
<feature type="domain" description="Reverse transcriptase" evidence="9">
    <location>
        <begin position="476"/>
        <end position="653"/>
    </location>
</feature>
<keyword evidence="4" id="KW-0540">Nuclease</keyword>
<dbReference type="InterPro" id="IPR000477">
    <property type="entry name" value="RT_dom"/>
</dbReference>
<dbReference type="EC" id="2.7.7.49" evidence="1"/>
<dbReference type="EMBL" id="CARXXK010000001">
    <property type="protein sequence ID" value="CAI6347443.1"/>
    <property type="molecule type" value="Genomic_DNA"/>
</dbReference>
<keyword evidence="7" id="KW-0695">RNA-directed DNA polymerase</keyword>
<dbReference type="CDD" id="cd01647">
    <property type="entry name" value="RT_LTR"/>
    <property type="match status" value="1"/>
</dbReference>
<name>A0AAV0VXH3_9HEMI</name>
<dbReference type="Pfam" id="PF00078">
    <property type="entry name" value="RVT_1"/>
    <property type="match status" value="1"/>
</dbReference>
<dbReference type="GO" id="GO:0042575">
    <property type="term" value="C:DNA polymerase complex"/>
    <property type="evidence" value="ECO:0007669"/>
    <property type="project" value="UniProtKB-ARBA"/>
</dbReference>
<dbReference type="InterPro" id="IPR043502">
    <property type="entry name" value="DNA/RNA_pol_sf"/>
</dbReference>
<keyword evidence="2" id="KW-0808">Transferase</keyword>
<accession>A0AAV0VXH3</accession>
<dbReference type="PANTHER" id="PTHR37984:SF9">
    <property type="entry name" value="INTEGRASE CATALYTIC DOMAIN-CONTAINING PROTEIN"/>
    <property type="match status" value="1"/>
</dbReference>
<evidence type="ECO:0000256" key="3">
    <source>
        <dbReference type="ARBA" id="ARBA00022695"/>
    </source>
</evidence>
<dbReference type="InterPro" id="IPR021109">
    <property type="entry name" value="Peptidase_aspartic_dom_sf"/>
</dbReference>
<dbReference type="GO" id="GO:0003676">
    <property type="term" value="F:nucleic acid binding"/>
    <property type="evidence" value="ECO:0007669"/>
    <property type="project" value="InterPro"/>
</dbReference>
<gene>
    <name evidence="11" type="ORF">MEUPH1_LOCUS4233</name>
</gene>
<dbReference type="InterPro" id="IPR050951">
    <property type="entry name" value="Retrovirus_Pol_polyprotein"/>
</dbReference>
<keyword evidence="12" id="KW-1185">Reference proteome</keyword>
<dbReference type="Gene3D" id="3.10.10.10">
    <property type="entry name" value="HIV Type 1 Reverse Transcriptase, subunit A, domain 1"/>
    <property type="match status" value="1"/>
</dbReference>
<dbReference type="InterPro" id="IPR036397">
    <property type="entry name" value="RNaseH_sf"/>
</dbReference>
<evidence type="ECO:0000256" key="6">
    <source>
        <dbReference type="ARBA" id="ARBA00022801"/>
    </source>
</evidence>
<evidence type="ECO:0000256" key="2">
    <source>
        <dbReference type="ARBA" id="ARBA00022679"/>
    </source>
</evidence>